<keyword evidence="5" id="KW-0809">Transit peptide</keyword>
<dbReference type="RefSeq" id="XP_056480453.1">
    <property type="nucleotide sequence ID" value="XM_056613229.1"/>
</dbReference>
<dbReference type="InterPro" id="IPR010487">
    <property type="entry name" value="NGRN/Rrg9"/>
</dbReference>
<dbReference type="GeneID" id="81352208"/>
<dbReference type="GO" id="GO:0005634">
    <property type="term" value="C:nucleus"/>
    <property type="evidence" value="ECO:0007669"/>
    <property type="project" value="TreeGrafter"/>
</dbReference>
<comment type="function">
    <text evidence="1">Required for respiratory activity and maintenance and expression of the mitochondrial genome.</text>
</comment>
<accession>A0A9W9KNK8</accession>
<comment type="similarity">
    <text evidence="3">Belongs to the RRG9 family.</text>
</comment>
<name>A0A9W9KNK8_9EURO</name>
<dbReference type="PANTHER" id="PTHR13475">
    <property type="entry name" value="NEUGRIN"/>
    <property type="match status" value="1"/>
</dbReference>
<dbReference type="GO" id="GO:0005739">
    <property type="term" value="C:mitochondrion"/>
    <property type="evidence" value="ECO:0007669"/>
    <property type="project" value="UniProtKB-SubCell"/>
</dbReference>
<reference evidence="7" key="2">
    <citation type="journal article" date="2023" name="IMA Fungus">
        <title>Comparative genomic study of the Penicillium genus elucidates a diverse pangenome and 15 lateral gene transfer events.</title>
        <authorList>
            <person name="Petersen C."/>
            <person name="Sorensen T."/>
            <person name="Nielsen M.R."/>
            <person name="Sondergaard T.E."/>
            <person name="Sorensen J.L."/>
            <person name="Fitzpatrick D.A."/>
            <person name="Frisvad J.C."/>
            <person name="Nielsen K.L."/>
        </authorList>
    </citation>
    <scope>NUCLEOTIDE SEQUENCE</scope>
    <source>
        <strain evidence="7">IBT 30761</strain>
    </source>
</reference>
<evidence type="ECO:0000313" key="7">
    <source>
        <dbReference type="EMBL" id="KAJ5112680.1"/>
    </source>
</evidence>
<evidence type="ECO:0000256" key="4">
    <source>
        <dbReference type="ARBA" id="ARBA00013566"/>
    </source>
</evidence>
<dbReference type="OrthoDB" id="5578174at2759"/>
<dbReference type="EMBL" id="JAPQKI010000001">
    <property type="protein sequence ID" value="KAJ5112680.1"/>
    <property type="molecule type" value="Genomic_DNA"/>
</dbReference>
<feature type="compositionally biased region" description="Low complexity" evidence="6">
    <location>
        <begin position="48"/>
        <end position="78"/>
    </location>
</feature>
<organism evidence="7 8">
    <name type="scientific">Penicillium argentinense</name>
    <dbReference type="NCBI Taxonomy" id="1131581"/>
    <lineage>
        <taxon>Eukaryota</taxon>
        <taxon>Fungi</taxon>
        <taxon>Dikarya</taxon>
        <taxon>Ascomycota</taxon>
        <taxon>Pezizomycotina</taxon>
        <taxon>Eurotiomycetes</taxon>
        <taxon>Eurotiomycetidae</taxon>
        <taxon>Eurotiales</taxon>
        <taxon>Aspergillaceae</taxon>
        <taxon>Penicillium</taxon>
    </lineage>
</organism>
<feature type="compositionally biased region" description="Basic and acidic residues" evidence="6">
    <location>
        <begin position="136"/>
        <end position="151"/>
    </location>
</feature>
<feature type="region of interest" description="Disordered" evidence="6">
    <location>
        <begin position="236"/>
        <end position="257"/>
    </location>
</feature>
<evidence type="ECO:0000313" key="8">
    <source>
        <dbReference type="Proteomes" id="UP001149074"/>
    </source>
</evidence>
<feature type="region of interest" description="Disordered" evidence="6">
    <location>
        <begin position="22"/>
        <end position="163"/>
    </location>
</feature>
<comment type="subcellular location">
    <subcellularLocation>
        <location evidence="2">Mitochondrion</location>
    </subcellularLocation>
</comment>
<dbReference type="PANTHER" id="PTHR13475:SF3">
    <property type="entry name" value="NEUGRIN"/>
    <property type="match status" value="1"/>
</dbReference>
<comment type="caution">
    <text evidence="7">The sequence shown here is derived from an EMBL/GenBank/DDBJ whole genome shotgun (WGS) entry which is preliminary data.</text>
</comment>
<evidence type="ECO:0000256" key="2">
    <source>
        <dbReference type="ARBA" id="ARBA00004173"/>
    </source>
</evidence>
<proteinExistence type="inferred from homology"/>
<dbReference type="Proteomes" id="UP001149074">
    <property type="component" value="Unassembled WGS sequence"/>
</dbReference>
<gene>
    <name evidence="7" type="ORF">N7532_000725</name>
</gene>
<feature type="compositionally biased region" description="Basic and acidic residues" evidence="6">
    <location>
        <begin position="89"/>
        <end position="128"/>
    </location>
</feature>
<evidence type="ECO:0000256" key="1">
    <source>
        <dbReference type="ARBA" id="ARBA00003548"/>
    </source>
</evidence>
<evidence type="ECO:0000256" key="5">
    <source>
        <dbReference type="ARBA" id="ARBA00022946"/>
    </source>
</evidence>
<dbReference type="Pfam" id="PF06413">
    <property type="entry name" value="Neugrin"/>
    <property type="match status" value="1"/>
</dbReference>
<dbReference type="AlphaFoldDB" id="A0A9W9KNK8"/>
<keyword evidence="8" id="KW-1185">Reference proteome</keyword>
<sequence>MALPTVLRSVFRSELTCDLRSSPVRQWTRPLKQAQCPRPFTSTARFDQSQNEQPQSSNPVSDTPSPPESSTSNPATPSDSSALKKAKRDKTSGQENKDRKGGRDGKRSTDRKESRKAADKDKKHDAAKKQPKKPRKPEPWEIQKDALEKKFPTGWNPAKKLSPDALDGIRHLHATAPDQFTTAVLADEFKVSPEAIRRILKSKWRPKEEEVEKRRARWEKRHERIWTQLVELGLRPPTQRSREMADSNALYEDEKKP</sequence>
<evidence type="ECO:0000256" key="6">
    <source>
        <dbReference type="SAM" id="MobiDB-lite"/>
    </source>
</evidence>
<reference evidence="7" key="1">
    <citation type="submission" date="2022-11" db="EMBL/GenBank/DDBJ databases">
        <authorList>
            <person name="Petersen C."/>
        </authorList>
    </citation>
    <scope>NUCLEOTIDE SEQUENCE</scope>
    <source>
        <strain evidence="7">IBT 30761</strain>
    </source>
</reference>
<evidence type="ECO:0000256" key="3">
    <source>
        <dbReference type="ARBA" id="ARBA00010895"/>
    </source>
</evidence>
<protein>
    <recommendedName>
        <fullName evidence="4">Required for respiratory growth protein 9, mitochondrial</fullName>
    </recommendedName>
</protein>